<keyword evidence="3" id="KW-1185">Reference proteome</keyword>
<feature type="transmembrane region" description="Helical" evidence="1">
    <location>
        <begin position="153"/>
        <end position="185"/>
    </location>
</feature>
<evidence type="ECO:0008006" key="4">
    <source>
        <dbReference type="Google" id="ProtNLM"/>
    </source>
</evidence>
<evidence type="ECO:0000313" key="3">
    <source>
        <dbReference type="Proteomes" id="UP000294937"/>
    </source>
</evidence>
<reference evidence="2 3" key="1">
    <citation type="submission" date="2019-03" db="EMBL/GenBank/DDBJ databases">
        <title>Genomic Encyclopedia of Type Strains, Phase IV (KMG-IV): sequencing the most valuable type-strain genomes for metagenomic binning, comparative biology and taxonomic classification.</title>
        <authorList>
            <person name="Goeker M."/>
        </authorList>
    </citation>
    <scope>NUCLEOTIDE SEQUENCE [LARGE SCALE GENOMIC DNA]</scope>
    <source>
        <strain evidence="2 3">DSM 45707</strain>
    </source>
</reference>
<dbReference type="PANTHER" id="PTHR40078">
    <property type="entry name" value="INTEGRAL MEMBRANE PROTEIN-RELATED"/>
    <property type="match status" value="1"/>
</dbReference>
<feature type="transmembrane region" description="Helical" evidence="1">
    <location>
        <begin position="98"/>
        <end position="120"/>
    </location>
</feature>
<accession>A0A4V6NZ94</accession>
<dbReference type="Pfam" id="PF19700">
    <property type="entry name" value="DUF6198"/>
    <property type="match status" value="1"/>
</dbReference>
<dbReference type="Proteomes" id="UP000294937">
    <property type="component" value="Unassembled WGS sequence"/>
</dbReference>
<comment type="caution">
    <text evidence="2">The sequence shown here is derived from an EMBL/GenBank/DDBJ whole genome shotgun (WGS) entry which is preliminary data.</text>
</comment>
<dbReference type="AlphaFoldDB" id="A0A4V6NZ94"/>
<proteinExistence type="predicted"/>
<gene>
    <name evidence="2" type="ORF">EDD58_103503</name>
</gene>
<keyword evidence="1" id="KW-0812">Transmembrane</keyword>
<protein>
    <recommendedName>
        <fullName evidence="4">Membrane protein YczE</fullName>
    </recommendedName>
</protein>
<sequence>MNRIIAYFIGLAFLGLGITIAIQADIGTGAWDALNVGLAKLTGLSVGSWVIIVGIALIFINAILMRERPDFYAMLTSFSLGLIIDGWFLIISVEPTAWIWKFLLFILGMLVTALGLATYLQAKFAPTSIDRLMYAISKLTGFSLRTSKTIGEVIALLLAWMIGGPIGIGTILITFLIGPLLHLFLPYMESLFHTK</sequence>
<feature type="transmembrane region" description="Helical" evidence="1">
    <location>
        <begin position="71"/>
        <end position="92"/>
    </location>
</feature>
<dbReference type="EMBL" id="SMAG01000003">
    <property type="protein sequence ID" value="TCS95077.1"/>
    <property type="molecule type" value="Genomic_DNA"/>
</dbReference>
<keyword evidence="1" id="KW-0472">Membrane</keyword>
<dbReference type="PANTHER" id="PTHR40078:SF1">
    <property type="entry name" value="INTEGRAL MEMBRANE PROTEIN"/>
    <property type="match status" value="1"/>
</dbReference>
<feature type="transmembrane region" description="Helical" evidence="1">
    <location>
        <begin position="7"/>
        <end position="26"/>
    </location>
</feature>
<organism evidence="2 3">
    <name type="scientific">Hazenella coriacea</name>
    <dbReference type="NCBI Taxonomy" id="1179467"/>
    <lineage>
        <taxon>Bacteria</taxon>
        <taxon>Bacillati</taxon>
        <taxon>Bacillota</taxon>
        <taxon>Bacilli</taxon>
        <taxon>Bacillales</taxon>
        <taxon>Thermoactinomycetaceae</taxon>
        <taxon>Hazenella</taxon>
    </lineage>
</organism>
<dbReference type="OrthoDB" id="1902994at2"/>
<dbReference type="InterPro" id="IPR038750">
    <property type="entry name" value="YczE/YyaS-like"/>
</dbReference>
<evidence type="ECO:0000256" key="1">
    <source>
        <dbReference type="SAM" id="Phobius"/>
    </source>
</evidence>
<feature type="transmembrane region" description="Helical" evidence="1">
    <location>
        <begin position="46"/>
        <end position="64"/>
    </location>
</feature>
<keyword evidence="1" id="KW-1133">Transmembrane helix</keyword>
<evidence type="ECO:0000313" key="2">
    <source>
        <dbReference type="EMBL" id="TCS95077.1"/>
    </source>
</evidence>
<name>A0A4V6NZ94_9BACL</name>